<comment type="caution">
    <text evidence="2">The sequence shown here is derived from an EMBL/GenBank/DDBJ whole genome shotgun (WGS) entry which is preliminary data.</text>
</comment>
<protein>
    <submittedName>
        <fullName evidence="2">Uncharacterized protein</fullName>
    </submittedName>
</protein>
<keyword evidence="3" id="KW-1185">Reference proteome</keyword>
<feature type="region of interest" description="Disordered" evidence="1">
    <location>
        <begin position="49"/>
        <end position="72"/>
    </location>
</feature>
<organism evidence="2 3">
    <name type="scientific">Cladonia borealis</name>
    <dbReference type="NCBI Taxonomy" id="184061"/>
    <lineage>
        <taxon>Eukaryota</taxon>
        <taxon>Fungi</taxon>
        <taxon>Dikarya</taxon>
        <taxon>Ascomycota</taxon>
        <taxon>Pezizomycotina</taxon>
        <taxon>Lecanoromycetes</taxon>
        <taxon>OSLEUM clade</taxon>
        <taxon>Lecanoromycetidae</taxon>
        <taxon>Lecanorales</taxon>
        <taxon>Lecanorineae</taxon>
        <taxon>Cladoniaceae</taxon>
        <taxon>Cladonia</taxon>
    </lineage>
</organism>
<evidence type="ECO:0000313" key="2">
    <source>
        <dbReference type="EMBL" id="KAK0514149.1"/>
    </source>
</evidence>
<sequence>MAFELIMDVDDEDIHQIWNENVTQASRTEAEEIEHQLIEVAKQASLAEAEQEEYQEQIPPATSQGNGRKKKSVRFGTYPQTEVSPTMALKIVGTHQNVFFPAGAADNDLTPPHSETDGDEVDSEPDASTEEGLSPTDRHNINGPDPGRPITSLPFVEWPDEVRQQMLISMLVKEDDSIIPYYHEGSVEGTRDETKKPNYDITMLLATAGEPRLYQQALEIFYGMNVWEFRNPRVALWWLKKLGTKVALLRHINIYLTQGWWGIGSTPLEKLWYMLIVWMKPRVELSTIQVSFKQWDHAVVHPKEEPPRKYFPVAESRLGVWSTLLSFRGLNVVDIAPGPFVPYKYAAALARSMLLIGDQVDPEAERLKGTWRKQVYLGI</sequence>
<feature type="compositionally biased region" description="Acidic residues" evidence="1">
    <location>
        <begin position="117"/>
        <end position="129"/>
    </location>
</feature>
<name>A0AA39R5I2_9LECA</name>
<dbReference type="AlphaFoldDB" id="A0AA39R5I2"/>
<accession>A0AA39R5I2</accession>
<dbReference type="Proteomes" id="UP001166286">
    <property type="component" value="Unassembled WGS sequence"/>
</dbReference>
<dbReference type="EMBL" id="JAFEKC020000006">
    <property type="protein sequence ID" value="KAK0514149.1"/>
    <property type="molecule type" value="Genomic_DNA"/>
</dbReference>
<proteinExistence type="predicted"/>
<gene>
    <name evidence="2" type="ORF">JMJ35_003871</name>
</gene>
<feature type="region of interest" description="Disordered" evidence="1">
    <location>
        <begin position="102"/>
        <end position="151"/>
    </location>
</feature>
<evidence type="ECO:0000256" key="1">
    <source>
        <dbReference type="SAM" id="MobiDB-lite"/>
    </source>
</evidence>
<reference evidence="2" key="1">
    <citation type="submission" date="2023-03" db="EMBL/GenBank/DDBJ databases">
        <title>Complete genome of Cladonia borealis.</title>
        <authorList>
            <person name="Park H."/>
        </authorList>
    </citation>
    <scope>NUCLEOTIDE SEQUENCE</scope>
    <source>
        <strain evidence="2">ANT050790</strain>
    </source>
</reference>
<evidence type="ECO:0000313" key="3">
    <source>
        <dbReference type="Proteomes" id="UP001166286"/>
    </source>
</evidence>